<dbReference type="Proteomes" id="UP000077255">
    <property type="component" value="Chromosome"/>
</dbReference>
<keyword evidence="3" id="KW-1185">Reference proteome</keyword>
<dbReference type="KEGG" id="dtx:ATSB10_20040"/>
<dbReference type="AlphaFoldDB" id="A0A160N240"/>
<proteinExistence type="predicted"/>
<sequence length="96" mass="10764">MRVQATGAQGNGTFLNSEPDYRDQRNLTVALSPRAADQLWKRLGADPLVALKGRNILVTGSAIRTKIYFFADGEMTDKYYYQTHVNVTDARQVVVE</sequence>
<feature type="compositionally biased region" description="Polar residues" evidence="1">
    <location>
        <begin position="1"/>
        <end position="16"/>
    </location>
</feature>
<feature type="region of interest" description="Disordered" evidence="1">
    <location>
        <begin position="1"/>
        <end position="20"/>
    </location>
</feature>
<evidence type="ECO:0000313" key="2">
    <source>
        <dbReference type="EMBL" id="AND69458.1"/>
    </source>
</evidence>
<dbReference type="PATRIC" id="fig|445710.3.peg.2001"/>
<gene>
    <name evidence="2" type="ORF">ATSB10_20040</name>
</gene>
<dbReference type="RefSeq" id="WP_205631042.1">
    <property type="nucleotide sequence ID" value="NZ_CP014841.1"/>
</dbReference>
<name>A0A160N240_9GAMM</name>
<reference evidence="2 3" key="1">
    <citation type="submission" date="2016-02" db="EMBL/GenBank/DDBJ databases">
        <title>Complete genome sequencing and analysis of ATSB10, Dyella thiooxydans isolated from rhizosphere soil of sunflower (Helianthus annuus L.).</title>
        <authorList>
            <person name="Lee Y."/>
            <person name="Hwangbo K."/>
            <person name="Chung H."/>
            <person name="Yoo J."/>
            <person name="Kim K.Y."/>
            <person name="Sa T.M."/>
            <person name="Um Y."/>
            <person name="Madhaiyan M."/>
        </authorList>
    </citation>
    <scope>NUCLEOTIDE SEQUENCE [LARGE SCALE GENOMIC DNA]</scope>
    <source>
        <strain evidence="2 3">ATSB10</strain>
    </source>
</reference>
<dbReference type="EMBL" id="CP014841">
    <property type="protein sequence ID" value="AND69458.1"/>
    <property type="molecule type" value="Genomic_DNA"/>
</dbReference>
<protein>
    <submittedName>
        <fullName evidence="2">Uncharacterized protein</fullName>
    </submittedName>
</protein>
<evidence type="ECO:0000256" key="1">
    <source>
        <dbReference type="SAM" id="MobiDB-lite"/>
    </source>
</evidence>
<accession>A0A160N240</accession>
<organism evidence="2 3">
    <name type="scientific">Dyella thiooxydans</name>
    <dbReference type="NCBI Taxonomy" id="445710"/>
    <lineage>
        <taxon>Bacteria</taxon>
        <taxon>Pseudomonadati</taxon>
        <taxon>Pseudomonadota</taxon>
        <taxon>Gammaproteobacteria</taxon>
        <taxon>Lysobacterales</taxon>
        <taxon>Rhodanobacteraceae</taxon>
        <taxon>Dyella</taxon>
    </lineage>
</organism>
<evidence type="ECO:0000313" key="3">
    <source>
        <dbReference type="Proteomes" id="UP000077255"/>
    </source>
</evidence>